<sequence>MDSLDSLINNIEKLSDVASFPLWKFEIQILFESKALHEIANGNSKLADLATEKEKEEWKRKDARARQIIVGSLDKKHRAHVLSCTNAHEMYTKLCGIFERDSEHQKTASYEQFFAYKFDQSKDMASNLSYLENLRFRLNSLSKTDANQSDKIDDAMFIAKVISCLHSNYDNFVTSWNSAPKEDKTLVNLTSRLLCEEARKSNNDSDAPVAFYTKEKRNFRQQKHKNSQKNESETQKFRCHICKNKKNNHDPENCFYRKNRKNQQNQAAFIANENPKSFSATTWIVDSAASSHMTNVESSLKGMIPSDAKITIAKNGQSIKAQSSGILETPECKLNDVLFVPDLSKNLLSVNAITQKNGKVIFEKDKVQIFQNGQLVLDGQKNSNGLFEIEMGSVKDEKALIASRSDSVNWHRKLGHLGVEYLKKLESMSQGMSLTKTDLKNLKSCEVCLKSKACRKPFGHDRTRASEPLEILHTDVVGPIEIPTWDQKRYFVSILDDHTHFAAVFLLKGKDEVKKILMNYIAKVENHWSKKVKKIRMDNGGEYVSKEFKEFCDTKGIELDYTPPYTPQLNSHAERLGRTLMNKTRALMFDSNIEKEMWGFAVQTATYLLNRSPCKATDKTPAELWFKKTPDLSRLQIFGCDMYAKVLEHTKKLDPRARKLMFVGYSNNSYLLWDKENRRIISSRDAYPCKTEKSDENPQKGISLNFETFDDVSLSDHEEESNINENSDQEDTEIETSDSEDDSSSYEETTSLQNPVEDQDNETSERPRRSTRLKKLPEKLNDYELDLDGIQENAFLTYQEATSGAEKEQWLKAVEDEKQSLKKNKTWIFVDRKEANGRKILSNRWVFRKKDDEKFKARLVVRGCEQVYGEDFSETYSPVIGADSLRLLMATSLKNGFHFKTFDVKTAFLYGHIKEDIFMKVPEGYKNSETKICKLKKSLYGLKQSSLNWNRRLTDFLKKKGLFPLKNEPCIFINETKTIIMAIYVDDGAVFANDKNQLDEILIGLKKEFEITIFDNPKNFVGFEISLTPNNLKLNQASYIQRLLEKYEMNDANSVRTPMVTQNQQNQKFEEMKFPFREMVGSLLYVSSKTRPDLAYSVGYSSRHLENPSEQDFANVKRSLRYLNGTKNEGISFSKNNETDELIAFCDSDFAGDPDTRRSTSGYAIFYSGGPVSWRSRKQPIVSTSSTEAEFISAAECCRELIFLKSLLFELTGKHVPITLYIDNMSTIELIKKGKMNTRSKHIDVKYYFIKEKFDKGILDLKHCKSANQIADIFTKPLGFNKFEEFKKKLIT</sequence>
<dbReference type="SUPFAM" id="SSF53098">
    <property type="entry name" value="Ribonuclease H-like"/>
    <property type="match status" value="1"/>
</dbReference>
<evidence type="ECO:0000256" key="18">
    <source>
        <dbReference type="SAM" id="MobiDB-lite"/>
    </source>
</evidence>
<dbReference type="GO" id="GO:0003887">
    <property type="term" value="F:DNA-directed DNA polymerase activity"/>
    <property type="evidence" value="ECO:0007669"/>
    <property type="project" value="UniProtKB-KW"/>
</dbReference>
<keyword evidence="13" id="KW-0695">RNA-directed DNA polymerase</keyword>
<dbReference type="GO" id="GO:0004519">
    <property type="term" value="F:endonuclease activity"/>
    <property type="evidence" value="ECO:0007669"/>
    <property type="project" value="UniProtKB-KW"/>
</dbReference>
<dbReference type="PANTHER" id="PTHR42648">
    <property type="entry name" value="TRANSPOSASE, PUTATIVE-RELATED"/>
    <property type="match status" value="1"/>
</dbReference>
<dbReference type="PANTHER" id="PTHR42648:SF11">
    <property type="entry name" value="TRANSPOSON TY4-P GAG-POL POLYPROTEIN"/>
    <property type="match status" value="1"/>
</dbReference>
<dbReference type="Proteomes" id="UP000466442">
    <property type="component" value="Unassembled WGS sequence"/>
</dbReference>
<keyword evidence="4" id="KW-0540">Nuclease</keyword>
<dbReference type="GO" id="GO:0005524">
    <property type="term" value="F:ATP binding"/>
    <property type="evidence" value="ECO:0007669"/>
    <property type="project" value="UniProtKB-KW"/>
</dbReference>
<keyword evidence="17" id="KW-0511">Multifunctional enzyme</keyword>
<evidence type="ECO:0000256" key="13">
    <source>
        <dbReference type="ARBA" id="ARBA00022918"/>
    </source>
</evidence>
<feature type="compositionally biased region" description="Acidic residues" evidence="18">
    <location>
        <begin position="717"/>
        <end position="745"/>
    </location>
</feature>
<keyword evidence="3" id="KW-0645">Protease</keyword>
<reference evidence="19" key="1">
    <citation type="journal article" date="2021" name="Mol. Ecol. Resour.">
        <title>Apolygus lucorum genome provides insights into omnivorousness and mesophyll feeding.</title>
        <authorList>
            <person name="Liu Y."/>
            <person name="Liu H."/>
            <person name="Wang H."/>
            <person name="Huang T."/>
            <person name="Liu B."/>
            <person name="Yang B."/>
            <person name="Yin L."/>
            <person name="Li B."/>
            <person name="Zhang Y."/>
            <person name="Zhang S."/>
            <person name="Jiang F."/>
            <person name="Zhang X."/>
            <person name="Ren Y."/>
            <person name="Wang B."/>
            <person name="Wang S."/>
            <person name="Lu Y."/>
            <person name="Wu K."/>
            <person name="Fan W."/>
            <person name="Wang G."/>
        </authorList>
    </citation>
    <scope>NUCLEOTIDE SEQUENCE</scope>
    <source>
        <strain evidence="19">12Hb</strain>
    </source>
</reference>
<keyword evidence="12" id="KW-0229">DNA integration</keyword>
<keyword evidence="8" id="KW-0255">Endonuclease</keyword>
<evidence type="ECO:0000313" key="19">
    <source>
        <dbReference type="EMBL" id="KAF6199805.1"/>
    </source>
</evidence>
<gene>
    <name evidence="19" type="ORF">GE061_006103</name>
</gene>
<dbReference type="GO" id="GO:0042575">
    <property type="term" value="C:DNA polymerase complex"/>
    <property type="evidence" value="ECO:0007669"/>
    <property type="project" value="UniProtKB-ARBA"/>
</dbReference>
<keyword evidence="11" id="KW-0460">Magnesium</keyword>
<evidence type="ECO:0000313" key="20">
    <source>
        <dbReference type="Proteomes" id="UP000466442"/>
    </source>
</evidence>
<dbReference type="InterPro" id="IPR054722">
    <property type="entry name" value="PolX-like_BBD"/>
</dbReference>
<name>A0A6A4J780_APOLU</name>
<dbReference type="GO" id="GO:0003964">
    <property type="term" value="F:RNA-directed DNA polymerase activity"/>
    <property type="evidence" value="ECO:0007669"/>
    <property type="project" value="UniProtKB-KW"/>
</dbReference>
<dbReference type="Pfam" id="PF13976">
    <property type="entry name" value="gag_pre-integrs"/>
    <property type="match status" value="1"/>
</dbReference>
<protein>
    <submittedName>
        <fullName evidence="19">Uncharacterized protein</fullName>
    </submittedName>
</protein>
<dbReference type="SUPFAM" id="SSF56672">
    <property type="entry name" value="DNA/RNA polymerases"/>
    <property type="match status" value="1"/>
</dbReference>
<proteinExistence type="predicted"/>
<keyword evidence="9" id="KW-0378">Hydrolase</keyword>
<dbReference type="GO" id="GO:0004190">
    <property type="term" value="F:aspartic-type endopeptidase activity"/>
    <property type="evidence" value="ECO:0007669"/>
    <property type="project" value="UniProtKB-KW"/>
</dbReference>
<evidence type="ECO:0000256" key="17">
    <source>
        <dbReference type="ARBA" id="ARBA00023268"/>
    </source>
</evidence>
<evidence type="ECO:0000256" key="9">
    <source>
        <dbReference type="ARBA" id="ARBA00022801"/>
    </source>
</evidence>
<dbReference type="EMBL" id="WIXP02000014">
    <property type="protein sequence ID" value="KAF6199805.1"/>
    <property type="molecule type" value="Genomic_DNA"/>
</dbReference>
<dbReference type="Pfam" id="PF00665">
    <property type="entry name" value="rve"/>
    <property type="match status" value="1"/>
</dbReference>
<keyword evidence="14" id="KW-0239">DNA-directed DNA polymerase</keyword>
<keyword evidence="20" id="KW-1185">Reference proteome</keyword>
<comment type="caution">
    <text evidence="19">The sequence shown here is derived from an EMBL/GenBank/DDBJ whole genome shotgun (WGS) entry which is preliminary data.</text>
</comment>
<evidence type="ECO:0000256" key="7">
    <source>
        <dbReference type="ARBA" id="ARBA00022750"/>
    </source>
</evidence>
<evidence type="ECO:0000256" key="2">
    <source>
        <dbReference type="ARBA" id="ARBA00022612"/>
    </source>
</evidence>
<comment type="function">
    <text evidence="1">The aspartyl protease (PR) mediates the proteolytic cleavages of the Gag and Gag-Pol polyproteins after assembly of the VLP.</text>
</comment>
<dbReference type="InterPro" id="IPR043502">
    <property type="entry name" value="DNA/RNA_pol_sf"/>
</dbReference>
<keyword evidence="2" id="KW-1188">Viral release from host cell</keyword>
<evidence type="ECO:0000256" key="1">
    <source>
        <dbReference type="ARBA" id="ARBA00002180"/>
    </source>
</evidence>
<dbReference type="GO" id="GO:0006508">
    <property type="term" value="P:proteolysis"/>
    <property type="evidence" value="ECO:0007669"/>
    <property type="project" value="UniProtKB-KW"/>
</dbReference>
<keyword evidence="5" id="KW-0479">Metal-binding</keyword>
<dbReference type="Pfam" id="PF14223">
    <property type="entry name" value="Retrotran_gag_2"/>
    <property type="match status" value="1"/>
</dbReference>
<evidence type="ECO:0000256" key="6">
    <source>
        <dbReference type="ARBA" id="ARBA00022741"/>
    </source>
</evidence>
<evidence type="ECO:0000256" key="10">
    <source>
        <dbReference type="ARBA" id="ARBA00022840"/>
    </source>
</evidence>
<dbReference type="GO" id="GO:0046872">
    <property type="term" value="F:metal ion binding"/>
    <property type="evidence" value="ECO:0007669"/>
    <property type="project" value="UniProtKB-KW"/>
</dbReference>
<dbReference type="InterPro" id="IPR001584">
    <property type="entry name" value="Integrase_cat-core"/>
</dbReference>
<evidence type="ECO:0000256" key="5">
    <source>
        <dbReference type="ARBA" id="ARBA00022723"/>
    </source>
</evidence>
<dbReference type="InterPro" id="IPR013103">
    <property type="entry name" value="RVT_2"/>
</dbReference>
<keyword evidence="6" id="KW-0547">Nucleotide-binding</keyword>
<evidence type="ECO:0000256" key="11">
    <source>
        <dbReference type="ARBA" id="ARBA00022842"/>
    </source>
</evidence>
<feature type="region of interest" description="Disordered" evidence="18">
    <location>
        <begin position="713"/>
        <end position="777"/>
    </location>
</feature>
<dbReference type="GO" id="GO:0003676">
    <property type="term" value="F:nucleic acid binding"/>
    <property type="evidence" value="ECO:0007669"/>
    <property type="project" value="InterPro"/>
</dbReference>
<evidence type="ECO:0000256" key="8">
    <source>
        <dbReference type="ARBA" id="ARBA00022759"/>
    </source>
</evidence>
<dbReference type="GO" id="GO:0006310">
    <property type="term" value="P:DNA recombination"/>
    <property type="evidence" value="ECO:0007669"/>
    <property type="project" value="UniProtKB-KW"/>
</dbReference>
<keyword evidence="15" id="KW-0917">Virion maturation</keyword>
<dbReference type="Gene3D" id="3.30.420.10">
    <property type="entry name" value="Ribonuclease H-like superfamily/Ribonuclease H"/>
    <property type="match status" value="1"/>
</dbReference>
<dbReference type="InterPro" id="IPR025724">
    <property type="entry name" value="GAG-pre-integrase_dom"/>
</dbReference>
<evidence type="ECO:0000256" key="15">
    <source>
        <dbReference type="ARBA" id="ARBA00023113"/>
    </source>
</evidence>
<dbReference type="Pfam" id="PF25597">
    <property type="entry name" value="SH3_retrovirus"/>
    <property type="match status" value="1"/>
</dbReference>
<dbReference type="InterPro" id="IPR012337">
    <property type="entry name" value="RNaseH-like_sf"/>
</dbReference>
<dbReference type="CDD" id="cd09272">
    <property type="entry name" value="RNase_HI_RT_Ty1"/>
    <property type="match status" value="1"/>
</dbReference>
<keyword evidence="14" id="KW-0808">Transferase</keyword>
<keyword evidence="16" id="KW-0233">DNA recombination</keyword>
<evidence type="ECO:0000256" key="12">
    <source>
        <dbReference type="ARBA" id="ARBA00022908"/>
    </source>
</evidence>
<dbReference type="Pfam" id="PF07727">
    <property type="entry name" value="RVT_2"/>
    <property type="match status" value="1"/>
</dbReference>
<dbReference type="InterPro" id="IPR039537">
    <property type="entry name" value="Retrotran_Ty1/copia-like"/>
</dbReference>
<evidence type="ECO:0000256" key="3">
    <source>
        <dbReference type="ARBA" id="ARBA00022670"/>
    </source>
</evidence>
<evidence type="ECO:0000256" key="4">
    <source>
        <dbReference type="ARBA" id="ARBA00022722"/>
    </source>
</evidence>
<dbReference type="OrthoDB" id="6629107at2759"/>
<dbReference type="InterPro" id="IPR036397">
    <property type="entry name" value="RNaseH_sf"/>
</dbReference>
<dbReference type="InterPro" id="IPR057670">
    <property type="entry name" value="SH3_retrovirus"/>
</dbReference>
<evidence type="ECO:0000256" key="14">
    <source>
        <dbReference type="ARBA" id="ARBA00022932"/>
    </source>
</evidence>
<accession>A0A6A4J780</accession>
<dbReference type="Pfam" id="PF22936">
    <property type="entry name" value="Pol_BBD"/>
    <property type="match status" value="1"/>
</dbReference>
<keyword evidence="10" id="KW-0067">ATP-binding</keyword>
<organism evidence="19 20">
    <name type="scientific">Apolygus lucorum</name>
    <name type="common">Small green plant bug</name>
    <name type="synonym">Lygocoris lucorum</name>
    <dbReference type="NCBI Taxonomy" id="248454"/>
    <lineage>
        <taxon>Eukaryota</taxon>
        <taxon>Metazoa</taxon>
        <taxon>Ecdysozoa</taxon>
        <taxon>Arthropoda</taxon>
        <taxon>Hexapoda</taxon>
        <taxon>Insecta</taxon>
        <taxon>Pterygota</taxon>
        <taxon>Neoptera</taxon>
        <taxon>Paraneoptera</taxon>
        <taxon>Hemiptera</taxon>
        <taxon>Heteroptera</taxon>
        <taxon>Panheteroptera</taxon>
        <taxon>Cimicomorpha</taxon>
        <taxon>Miridae</taxon>
        <taxon>Mirini</taxon>
        <taxon>Apolygus</taxon>
    </lineage>
</organism>
<keyword evidence="7" id="KW-0064">Aspartyl protease</keyword>
<keyword evidence="14" id="KW-0548">Nucleotidyltransferase</keyword>
<dbReference type="GO" id="GO:0015074">
    <property type="term" value="P:DNA integration"/>
    <property type="evidence" value="ECO:0007669"/>
    <property type="project" value="UniProtKB-KW"/>
</dbReference>
<evidence type="ECO:0000256" key="16">
    <source>
        <dbReference type="ARBA" id="ARBA00023172"/>
    </source>
</evidence>
<dbReference type="PROSITE" id="PS50994">
    <property type="entry name" value="INTEGRASE"/>
    <property type="match status" value="1"/>
</dbReference>